<protein>
    <submittedName>
        <fullName evidence="3">SAM-dependent MidA family methyltransferase</fullName>
    </submittedName>
</protein>
<evidence type="ECO:0000256" key="1">
    <source>
        <dbReference type="ARBA" id="ARBA00022603"/>
    </source>
</evidence>
<dbReference type="OrthoDB" id="4856867at2"/>
<dbReference type="GO" id="GO:0032259">
    <property type="term" value="P:methylation"/>
    <property type="evidence" value="ECO:0007669"/>
    <property type="project" value="UniProtKB-KW"/>
</dbReference>
<dbReference type="Pfam" id="PF02636">
    <property type="entry name" value="Methyltransf_28"/>
    <property type="match status" value="1"/>
</dbReference>
<keyword evidence="2 3" id="KW-0808">Transferase</keyword>
<dbReference type="EMBL" id="VFPU01000001">
    <property type="protein sequence ID" value="TQM95567.1"/>
    <property type="molecule type" value="Genomic_DNA"/>
</dbReference>
<dbReference type="AlphaFoldDB" id="A0A543KKF2"/>
<keyword evidence="1 3" id="KW-0489">Methyltransferase</keyword>
<name>A0A543KKF2_9MICO</name>
<accession>A0A543KKF2</accession>
<dbReference type="InterPro" id="IPR029063">
    <property type="entry name" value="SAM-dependent_MTases_sf"/>
</dbReference>
<dbReference type="Proteomes" id="UP000315133">
    <property type="component" value="Unassembled WGS sequence"/>
</dbReference>
<evidence type="ECO:0000313" key="3">
    <source>
        <dbReference type="EMBL" id="TQM95567.1"/>
    </source>
</evidence>
<keyword evidence="4" id="KW-1185">Reference proteome</keyword>
<dbReference type="GO" id="GO:0008168">
    <property type="term" value="F:methyltransferase activity"/>
    <property type="evidence" value="ECO:0007669"/>
    <property type="project" value="UniProtKB-KW"/>
</dbReference>
<organism evidence="3 4">
    <name type="scientific">Ornithinimicrobium humiphilum</name>
    <dbReference type="NCBI Taxonomy" id="125288"/>
    <lineage>
        <taxon>Bacteria</taxon>
        <taxon>Bacillati</taxon>
        <taxon>Actinomycetota</taxon>
        <taxon>Actinomycetes</taxon>
        <taxon>Micrococcales</taxon>
        <taxon>Ornithinimicrobiaceae</taxon>
        <taxon>Ornithinimicrobium</taxon>
    </lineage>
</organism>
<proteinExistence type="predicted"/>
<dbReference type="InterPro" id="IPR038375">
    <property type="entry name" value="NDUFAF7_sf"/>
</dbReference>
<sequence length="341" mass="35233">MGQNRHVGPEPSSDDVPRPWPGAWHDALYGSGGFYRSAPPARHFATSAQGIPGGGEVLAAAVAELAHRHGCTRVVDVGAGGGELLAAVHEIDPELALVGVDVVDRAPPGTGMPWLVSPGGAALPDGLAGPGRTLAVGHEWLDVVPCPVVERDASGSWREVLVRRDGVEVLGPAVAGDDLGWLERWVPEDVARAEVGLPRDRAAADLLARLGDGVLLLVDYGHEREARPPGGSLTGYRDGRQVAPVPDGSCDVTAHVALDSLVDGLRGEGRRVELTSQRDALADLLPGADAPVPHELARSRPTAYLRALARRAALGALSAPGGLGDFGWVTVVVPPPGGAAQ</sequence>
<evidence type="ECO:0000313" key="4">
    <source>
        <dbReference type="Proteomes" id="UP000315133"/>
    </source>
</evidence>
<evidence type="ECO:0000256" key="2">
    <source>
        <dbReference type="ARBA" id="ARBA00022679"/>
    </source>
</evidence>
<gene>
    <name evidence="3" type="ORF">FB476_0412</name>
</gene>
<comment type="caution">
    <text evidence="3">The sequence shown here is derived from an EMBL/GenBank/DDBJ whole genome shotgun (WGS) entry which is preliminary data.</text>
</comment>
<dbReference type="Gene3D" id="3.40.50.12710">
    <property type="match status" value="1"/>
</dbReference>
<dbReference type="InterPro" id="IPR003788">
    <property type="entry name" value="NDUFAF7"/>
</dbReference>
<reference evidence="3 4" key="1">
    <citation type="submission" date="2019-06" db="EMBL/GenBank/DDBJ databases">
        <title>Sequencing the genomes of 1000 actinobacteria strains.</title>
        <authorList>
            <person name="Klenk H.-P."/>
        </authorList>
    </citation>
    <scope>NUCLEOTIDE SEQUENCE [LARGE SCALE GENOMIC DNA]</scope>
    <source>
        <strain evidence="3 4">DSM 12362</strain>
    </source>
</reference>
<dbReference type="SUPFAM" id="SSF53335">
    <property type="entry name" value="S-adenosyl-L-methionine-dependent methyltransferases"/>
    <property type="match status" value="1"/>
</dbReference>